<dbReference type="InterPro" id="IPR032789">
    <property type="entry name" value="T2SS-T3SS_pil_N"/>
</dbReference>
<evidence type="ECO:0000259" key="1">
    <source>
        <dbReference type="SMART" id="SM00635"/>
    </source>
</evidence>
<dbReference type="Gene3D" id="2.60.40.1080">
    <property type="match status" value="5"/>
</dbReference>
<organism evidence="2 3">
    <name type="scientific">Candidatus Treponema excrementipullorum</name>
    <dbReference type="NCBI Taxonomy" id="2838768"/>
    <lineage>
        <taxon>Bacteria</taxon>
        <taxon>Pseudomonadati</taxon>
        <taxon>Spirochaetota</taxon>
        <taxon>Spirochaetia</taxon>
        <taxon>Spirochaetales</taxon>
        <taxon>Treponemataceae</taxon>
        <taxon>Treponema</taxon>
    </lineage>
</organism>
<feature type="domain" description="BIG2" evidence="1">
    <location>
        <begin position="632"/>
        <end position="716"/>
    </location>
</feature>
<dbReference type="SUPFAM" id="SSF49373">
    <property type="entry name" value="Invasin/intimin cell-adhesion fragments"/>
    <property type="match status" value="2"/>
</dbReference>
<dbReference type="InterPro" id="IPR003343">
    <property type="entry name" value="Big_2"/>
</dbReference>
<reference evidence="2" key="1">
    <citation type="journal article" date="2021" name="PeerJ">
        <title>Extensive microbial diversity within the chicken gut microbiome revealed by metagenomics and culture.</title>
        <authorList>
            <person name="Gilroy R."/>
            <person name="Ravi A."/>
            <person name="Getino M."/>
            <person name="Pursley I."/>
            <person name="Horton D.L."/>
            <person name="Alikhan N.F."/>
            <person name="Baker D."/>
            <person name="Gharbi K."/>
            <person name="Hall N."/>
            <person name="Watson M."/>
            <person name="Adriaenssens E.M."/>
            <person name="Foster-Nyarko E."/>
            <person name="Jarju S."/>
            <person name="Secka A."/>
            <person name="Antonio M."/>
            <person name="Oren A."/>
            <person name="Chaudhuri R.R."/>
            <person name="La Ragione R."/>
            <person name="Hildebrand F."/>
            <person name="Pallen M.J."/>
        </authorList>
    </citation>
    <scope>NUCLEOTIDE SEQUENCE</scope>
    <source>
        <strain evidence="2">Gambia15-2214</strain>
    </source>
</reference>
<dbReference type="Proteomes" id="UP000823914">
    <property type="component" value="Unassembled WGS sequence"/>
</dbReference>
<dbReference type="SMART" id="SM00635">
    <property type="entry name" value="BID_2"/>
    <property type="match status" value="5"/>
</dbReference>
<dbReference type="EMBL" id="JAHLFV010000163">
    <property type="protein sequence ID" value="MBU3850277.1"/>
    <property type="molecule type" value="Genomic_DNA"/>
</dbReference>
<accession>A0A9E2NZ56</accession>
<comment type="caution">
    <text evidence="2">The sequence shown here is derived from an EMBL/GenBank/DDBJ whole genome shotgun (WGS) entry which is preliminary data.</text>
</comment>
<evidence type="ECO:0000313" key="2">
    <source>
        <dbReference type="EMBL" id="MBU3850277.1"/>
    </source>
</evidence>
<feature type="domain" description="BIG2" evidence="1">
    <location>
        <begin position="734"/>
        <end position="813"/>
    </location>
</feature>
<dbReference type="Pfam" id="PF13629">
    <property type="entry name" value="T2SS-T3SS_pil_N"/>
    <property type="match status" value="1"/>
</dbReference>
<name>A0A9E2NZ56_9SPIR</name>
<dbReference type="InterPro" id="IPR008964">
    <property type="entry name" value="Invasin/intimin_cell_adhesion"/>
</dbReference>
<dbReference type="AlphaFoldDB" id="A0A9E2NZ56"/>
<dbReference type="PROSITE" id="PS51257">
    <property type="entry name" value="PROKAR_LIPOPROTEIN"/>
    <property type="match status" value="1"/>
</dbReference>
<feature type="domain" description="BIG2" evidence="1">
    <location>
        <begin position="920"/>
        <end position="1000"/>
    </location>
</feature>
<feature type="non-terminal residue" evidence="2">
    <location>
        <position position="1203"/>
    </location>
</feature>
<sequence>MSSNKPKKSLFILGIFLLFVFSSCQFFNDGRIDQTSKNKLTSLSFGKQQMTVKVGEMAHVAVNITPSSVKNDVKLIWEFNAEKIQVQELSGGAVITGVKEGQTTVTVRAENLSAALIVTVAGYTDGAVQEMDPYITSNQSILQMNKGDTSRLSVSLFNGSATDIDGYTWTVIDNTNVVSLSPNGQHALVTAKEDGYARIKVTHNKAAHPYYFGVYVFADLSKTTYITTTQNIVTLNKGKEQTITVNLQNPPNQNYQAGFKWEVLDTEGSNPSCISTTFNGNQAIVRSEQGGQAVLRVTHPDAGIYPLDITVRCVEIVKNVYIEPSETLVVINGTEEKEVTASLAGLPEGESYSPDEFVFEVLDKDIVASYSHSDRIFLTGLKNGSTKIIISHPMSATKREVLVVTENQTGGAVDASHYITTSQNYIKTKVTAEETLLNILLKGGVPGDEKNFNWEIKHSPVDGHSKVIEFETTDGNVSESTRVAANTAIGGLGHVTPLAEGTATIVITHPKAYYPTEILVKVLPANAVLEEQFYFSGTGFVTFLNSETYTYNVDTVGSNATESDIQWTADNDKLKILANGKSAVLSSTATGANVFNLTINHPNAQNPKKVVVITGDTQEEINSVKVFFSDKIYHSVNVGKTTNLFVNAIGFGRYDEESEQYIPEDFSTISWTSKNPSIAIVEKSDDDPLTGIVTGKSAGQTTVTASYNGTSLEFTVTVYPEDVDIGQVEKTIYLTTSNNVVILSKPGDKRITVSAIGLEPSKLSGITWTSSAQDIATVVGNGESATITGIKEGEAQITVSHPLSENQLTIYVRIGSEYVIDDKPVVYITPSTEVIALTKDSPQFKLDAALMNYQGVTPSEFSFAITDPSIANITSQFATGYAFIKPFGLGVTEVTISHPDAVSDKKVLVVVGNTQEELEGFKYLTTGQNVITMAEGSTKNISVSIANTQEIFLDGFSWTSDNPSVVGVGISSSSTALITGNKPGTTKLIVTHNECDYPLEIIVQVVDKSFLQQNPFIQTAQNVITTVVASNWTTVTAELVGGTKEDAADFVWSSTNSQILQVVGQNGEGRLRGIAEGMAYVTVTHPKSVYEAQILVIVSPASSVNYSISVGENIIQLKPAGNSKTITATLVGGDINDKYNFKWSLDVYDVVDMTYTANTAIITPKQQGQCTLTVSHPKSAYSQQVIIKVSEYTNFGFGITNKT</sequence>
<reference evidence="2" key="2">
    <citation type="submission" date="2021-04" db="EMBL/GenBank/DDBJ databases">
        <authorList>
            <person name="Gilroy R."/>
        </authorList>
    </citation>
    <scope>NUCLEOTIDE SEQUENCE</scope>
    <source>
        <strain evidence="2">Gambia15-2214</strain>
    </source>
</reference>
<evidence type="ECO:0000313" key="3">
    <source>
        <dbReference type="Proteomes" id="UP000823914"/>
    </source>
</evidence>
<protein>
    <submittedName>
        <fullName evidence="2">Pilus assembly protein N-terminal domain-containing protein</fullName>
    </submittedName>
</protein>
<proteinExistence type="predicted"/>
<gene>
    <name evidence="2" type="ORF">IAA16_06900</name>
</gene>
<feature type="domain" description="BIG2" evidence="1">
    <location>
        <begin position="131"/>
        <end position="212"/>
    </location>
</feature>
<feature type="domain" description="BIG2" evidence="1">
    <location>
        <begin position="39"/>
        <end position="119"/>
    </location>
</feature>